<comment type="cofactor">
    <cofactor evidence="6">
        <name>Zn(2+)</name>
        <dbReference type="ChEBI" id="CHEBI:29105"/>
    </cofactor>
    <text evidence="6">Binds 1 zinc ion per subunit.</text>
</comment>
<keyword evidence="7" id="KW-0812">Transmembrane</keyword>
<dbReference type="InterPro" id="IPR032456">
    <property type="entry name" value="Peptidase_M48_N"/>
</dbReference>
<sequence length="423" mass="46762">MIIDLFAAASAAPFDVDAATRAYLDSLVGPVRERSDAYFEGGYWLLLWGTLVSIASAWAVLRFGWSASWSRWAQRVTHRRWLQPALYALPFVLVSTLIVLPWTIYTGWYREKQYGLMNLGFPAWLGEQAIGLALTMVVTAIALVIIFAVIRKAPRSWWLWATGTMALFIAFGALITPVFVAPLFNTYREMPAGPLRDQILGMAKAYHVPAGNVTVFDQSKQHDRISANVSGLGPTIRISLNDNLLRRGTSAEVKAVMGHELGHYVLGHIWVLIGCVSLVFLGGFLLLWWLAPRILARRAKAWGVATVSDPAVMPLFTAILAIYTLAMTPAINTLVRTEEISADRFGLDAAREPDAFASTAMKLSEYRKIEPSAIEEAIFFDHPSGRTRVRAAMEWKAAHLAELPPEQRAIVRPAPATVASSAR</sequence>
<protein>
    <submittedName>
        <fullName evidence="10">Peptidase</fullName>
    </submittedName>
</protein>
<dbReference type="InterPro" id="IPR001915">
    <property type="entry name" value="Peptidase_M48"/>
</dbReference>
<keyword evidence="5 6" id="KW-0482">Metalloprotease</keyword>
<organism evidence="10 11">
    <name type="scientific">Allosphingosinicella deserti</name>
    <dbReference type="NCBI Taxonomy" id="2116704"/>
    <lineage>
        <taxon>Bacteria</taxon>
        <taxon>Pseudomonadati</taxon>
        <taxon>Pseudomonadota</taxon>
        <taxon>Alphaproteobacteria</taxon>
        <taxon>Sphingomonadales</taxon>
        <taxon>Sphingomonadaceae</taxon>
        <taxon>Allosphingosinicella</taxon>
    </lineage>
</organism>
<feature type="domain" description="Peptidase M48" evidence="8">
    <location>
        <begin position="193"/>
        <end position="395"/>
    </location>
</feature>
<evidence type="ECO:0000256" key="4">
    <source>
        <dbReference type="ARBA" id="ARBA00022833"/>
    </source>
</evidence>
<evidence type="ECO:0000256" key="6">
    <source>
        <dbReference type="RuleBase" id="RU003983"/>
    </source>
</evidence>
<dbReference type="Pfam" id="PF16491">
    <property type="entry name" value="Peptidase_M48_N"/>
    <property type="match status" value="1"/>
</dbReference>
<evidence type="ECO:0000256" key="3">
    <source>
        <dbReference type="ARBA" id="ARBA00022801"/>
    </source>
</evidence>
<dbReference type="GO" id="GO:0004222">
    <property type="term" value="F:metalloendopeptidase activity"/>
    <property type="evidence" value="ECO:0007669"/>
    <property type="project" value="InterPro"/>
</dbReference>
<name>A0A2P7QV66_9SPHN</name>
<feature type="transmembrane region" description="Helical" evidence="7">
    <location>
        <begin position="269"/>
        <end position="290"/>
    </location>
</feature>
<dbReference type="Pfam" id="PF01435">
    <property type="entry name" value="Peptidase_M48"/>
    <property type="match status" value="1"/>
</dbReference>
<feature type="domain" description="CAAX prenyl protease 1 N-terminal" evidence="9">
    <location>
        <begin position="35"/>
        <end position="186"/>
    </location>
</feature>
<evidence type="ECO:0000259" key="8">
    <source>
        <dbReference type="Pfam" id="PF01435"/>
    </source>
</evidence>
<feature type="transmembrane region" description="Helical" evidence="7">
    <location>
        <begin position="86"/>
        <end position="109"/>
    </location>
</feature>
<dbReference type="EMBL" id="PXYI01000002">
    <property type="protein sequence ID" value="PSJ41858.1"/>
    <property type="molecule type" value="Genomic_DNA"/>
</dbReference>
<dbReference type="RefSeq" id="WP_106512025.1">
    <property type="nucleotide sequence ID" value="NZ_PXYI01000002.1"/>
</dbReference>
<feature type="transmembrane region" description="Helical" evidence="7">
    <location>
        <begin position="157"/>
        <end position="180"/>
    </location>
</feature>
<evidence type="ECO:0000256" key="2">
    <source>
        <dbReference type="ARBA" id="ARBA00022723"/>
    </source>
</evidence>
<keyword evidence="1 6" id="KW-0645">Protease</keyword>
<dbReference type="OrthoDB" id="9781930at2"/>
<dbReference type="Proteomes" id="UP000241167">
    <property type="component" value="Unassembled WGS sequence"/>
</dbReference>
<comment type="similarity">
    <text evidence="6">Belongs to the peptidase M48 family.</text>
</comment>
<dbReference type="GO" id="GO:0046872">
    <property type="term" value="F:metal ion binding"/>
    <property type="evidence" value="ECO:0007669"/>
    <property type="project" value="UniProtKB-KW"/>
</dbReference>
<dbReference type="AlphaFoldDB" id="A0A2P7QV66"/>
<feature type="transmembrane region" description="Helical" evidence="7">
    <location>
        <begin position="311"/>
        <end position="331"/>
    </location>
</feature>
<gene>
    <name evidence="10" type="ORF">C7I55_06205</name>
</gene>
<keyword evidence="7" id="KW-1133">Transmembrane helix</keyword>
<keyword evidence="11" id="KW-1185">Reference proteome</keyword>
<dbReference type="GO" id="GO:0006508">
    <property type="term" value="P:proteolysis"/>
    <property type="evidence" value="ECO:0007669"/>
    <property type="project" value="UniProtKB-KW"/>
</dbReference>
<evidence type="ECO:0000259" key="9">
    <source>
        <dbReference type="Pfam" id="PF16491"/>
    </source>
</evidence>
<comment type="caution">
    <text evidence="10">The sequence shown here is derived from an EMBL/GenBank/DDBJ whole genome shotgun (WGS) entry which is preliminary data.</text>
</comment>
<dbReference type="Gene3D" id="3.30.2010.10">
    <property type="entry name" value="Metalloproteases ('zincins'), catalytic domain"/>
    <property type="match status" value="1"/>
</dbReference>
<reference evidence="10 11" key="1">
    <citation type="submission" date="2018-03" db="EMBL/GenBank/DDBJ databases">
        <title>The draft genome of Sphingosinicella sp. GL-C-18.</title>
        <authorList>
            <person name="Liu L."/>
            <person name="Li L."/>
            <person name="Liang L."/>
            <person name="Zhang X."/>
            <person name="Wang T."/>
        </authorList>
    </citation>
    <scope>NUCLEOTIDE SEQUENCE [LARGE SCALE GENOMIC DNA]</scope>
    <source>
        <strain evidence="10 11">GL-C-18</strain>
    </source>
</reference>
<keyword evidence="7" id="KW-0472">Membrane</keyword>
<proteinExistence type="inferred from homology"/>
<evidence type="ECO:0000256" key="1">
    <source>
        <dbReference type="ARBA" id="ARBA00022670"/>
    </source>
</evidence>
<evidence type="ECO:0000313" key="10">
    <source>
        <dbReference type="EMBL" id="PSJ41858.1"/>
    </source>
</evidence>
<dbReference type="PANTHER" id="PTHR10120">
    <property type="entry name" value="CAAX PRENYL PROTEASE 1"/>
    <property type="match status" value="1"/>
</dbReference>
<keyword evidence="3 6" id="KW-0378">Hydrolase</keyword>
<keyword evidence="2" id="KW-0479">Metal-binding</keyword>
<accession>A0A2P7QV66</accession>
<evidence type="ECO:0000256" key="7">
    <source>
        <dbReference type="SAM" id="Phobius"/>
    </source>
</evidence>
<feature type="transmembrane region" description="Helical" evidence="7">
    <location>
        <begin position="129"/>
        <end position="150"/>
    </location>
</feature>
<keyword evidence="4 6" id="KW-0862">Zinc</keyword>
<feature type="transmembrane region" description="Helical" evidence="7">
    <location>
        <begin position="42"/>
        <end position="65"/>
    </location>
</feature>
<evidence type="ECO:0000256" key="5">
    <source>
        <dbReference type="ARBA" id="ARBA00023049"/>
    </source>
</evidence>
<evidence type="ECO:0000313" key="11">
    <source>
        <dbReference type="Proteomes" id="UP000241167"/>
    </source>
</evidence>